<evidence type="ECO:0000313" key="1">
    <source>
        <dbReference type="EMBL" id="BBJ30898.1"/>
    </source>
</evidence>
<reference evidence="1 2" key="1">
    <citation type="submission" date="2019-04" db="EMBL/GenBank/DDBJ databases">
        <title>Draft genome sequence of Rickettsia asiatica Maytaro1284.</title>
        <authorList>
            <person name="Thu M."/>
            <person name="Qiu Y."/>
            <person name="Nakao R."/>
        </authorList>
    </citation>
    <scope>NUCLEOTIDE SEQUENCE [LARGE SCALE GENOMIC DNA]</scope>
    <source>
        <strain evidence="1 2">Maytaro1284</strain>
    </source>
</reference>
<protein>
    <recommendedName>
        <fullName evidence="3">Ribbon-helix-helix protein CopG domain-containing protein</fullName>
    </recommendedName>
</protein>
<keyword evidence="2" id="KW-1185">Reference proteome</keyword>
<sequence length="108" mass="12725">MCTLCVTIKYYKHGYFNLLKGIKMIKSIMTSIRLEINLSKKLEKAAHDLHCSKSWIISEAIRIYLKQLENSDLTKEAKRQSLLASKENNPDADLWLKHNEESWLDEWK</sequence>
<dbReference type="Proteomes" id="UP000321183">
    <property type="component" value="Chromosome"/>
</dbReference>
<evidence type="ECO:0000313" key="2">
    <source>
        <dbReference type="Proteomes" id="UP000321183"/>
    </source>
</evidence>
<gene>
    <name evidence="1" type="ORF">RAS_00070</name>
</gene>
<dbReference type="KEGG" id="ras:RAS_00070"/>
<dbReference type="AlphaFoldDB" id="A0A510G613"/>
<organism evidence="1 2">
    <name type="scientific">Rickettsia asiatica</name>
    <dbReference type="NCBI Taxonomy" id="238800"/>
    <lineage>
        <taxon>Bacteria</taxon>
        <taxon>Pseudomonadati</taxon>
        <taxon>Pseudomonadota</taxon>
        <taxon>Alphaproteobacteria</taxon>
        <taxon>Rickettsiales</taxon>
        <taxon>Rickettsiaceae</taxon>
        <taxon>Rickettsieae</taxon>
        <taxon>Rickettsia</taxon>
        <taxon>spotted fever group</taxon>
    </lineage>
</organism>
<accession>A0A510G613</accession>
<dbReference type="Gene3D" id="1.10.1220.10">
    <property type="entry name" value="Met repressor-like"/>
    <property type="match status" value="1"/>
</dbReference>
<proteinExistence type="predicted"/>
<dbReference type="InterPro" id="IPR010985">
    <property type="entry name" value="Ribbon_hlx_hlx"/>
</dbReference>
<dbReference type="InterPro" id="IPR013321">
    <property type="entry name" value="Arc_rbn_hlx_hlx"/>
</dbReference>
<evidence type="ECO:0008006" key="3">
    <source>
        <dbReference type="Google" id="ProtNLM"/>
    </source>
</evidence>
<dbReference type="GO" id="GO:0006355">
    <property type="term" value="P:regulation of DNA-templated transcription"/>
    <property type="evidence" value="ECO:0007669"/>
    <property type="project" value="InterPro"/>
</dbReference>
<dbReference type="SUPFAM" id="SSF47598">
    <property type="entry name" value="Ribbon-helix-helix"/>
    <property type="match status" value="1"/>
</dbReference>
<dbReference type="EMBL" id="AP019563">
    <property type="protein sequence ID" value="BBJ30898.1"/>
    <property type="molecule type" value="Genomic_DNA"/>
</dbReference>
<name>A0A510G613_9RICK</name>